<dbReference type="OrthoDB" id="10643466at2759"/>
<name>A0A0C9Z8Q2_9AGAM</name>
<protein>
    <submittedName>
        <fullName evidence="2">Uncharacterized protein</fullName>
    </submittedName>
</protein>
<organism evidence="2 3">
    <name type="scientific">Pisolithus microcarpus 441</name>
    <dbReference type="NCBI Taxonomy" id="765257"/>
    <lineage>
        <taxon>Eukaryota</taxon>
        <taxon>Fungi</taxon>
        <taxon>Dikarya</taxon>
        <taxon>Basidiomycota</taxon>
        <taxon>Agaricomycotina</taxon>
        <taxon>Agaricomycetes</taxon>
        <taxon>Agaricomycetidae</taxon>
        <taxon>Boletales</taxon>
        <taxon>Sclerodermatineae</taxon>
        <taxon>Pisolithaceae</taxon>
        <taxon>Pisolithus</taxon>
    </lineage>
</organism>
<reference evidence="2 3" key="1">
    <citation type="submission" date="2014-04" db="EMBL/GenBank/DDBJ databases">
        <authorList>
            <consortium name="DOE Joint Genome Institute"/>
            <person name="Kuo A."/>
            <person name="Kohler A."/>
            <person name="Costa M.D."/>
            <person name="Nagy L.G."/>
            <person name="Floudas D."/>
            <person name="Copeland A."/>
            <person name="Barry K.W."/>
            <person name="Cichocki N."/>
            <person name="Veneault-Fourrey C."/>
            <person name="LaButti K."/>
            <person name="Lindquist E.A."/>
            <person name="Lipzen A."/>
            <person name="Lundell T."/>
            <person name="Morin E."/>
            <person name="Murat C."/>
            <person name="Sun H."/>
            <person name="Tunlid A."/>
            <person name="Henrissat B."/>
            <person name="Grigoriev I.V."/>
            <person name="Hibbett D.S."/>
            <person name="Martin F."/>
            <person name="Nordberg H.P."/>
            <person name="Cantor M.N."/>
            <person name="Hua S.X."/>
        </authorList>
    </citation>
    <scope>NUCLEOTIDE SEQUENCE [LARGE SCALE GENOMIC DNA]</scope>
    <source>
        <strain evidence="2 3">441</strain>
    </source>
</reference>
<keyword evidence="3" id="KW-1185">Reference proteome</keyword>
<feature type="compositionally biased region" description="Low complexity" evidence="1">
    <location>
        <begin position="289"/>
        <end position="298"/>
    </location>
</feature>
<feature type="region of interest" description="Disordered" evidence="1">
    <location>
        <begin position="198"/>
        <end position="298"/>
    </location>
</feature>
<dbReference type="EMBL" id="KN833863">
    <property type="protein sequence ID" value="KIK16268.1"/>
    <property type="molecule type" value="Genomic_DNA"/>
</dbReference>
<accession>A0A0C9Z8Q2</accession>
<feature type="region of interest" description="Disordered" evidence="1">
    <location>
        <begin position="107"/>
        <end position="139"/>
    </location>
</feature>
<evidence type="ECO:0000313" key="2">
    <source>
        <dbReference type="EMBL" id="KIK16268.1"/>
    </source>
</evidence>
<gene>
    <name evidence="2" type="ORF">PISMIDRAFT_25137</name>
</gene>
<dbReference type="HOGENOM" id="CLU_934199_0_0_1"/>
<dbReference type="Proteomes" id="UP000054018">
    <property type="component" value="Unassembled WGS sequence"/>
</dbReference>
<proteinExistence type="predicted"/>
<dbReference type="AlphaFoldDB" id="A0A0C9Z8Q2"/>
<evidence type="ECO:0000256" key="1">
    <source>
        <dbReference type="SAM" id="MobiDB-lite"/>
    </source>
</evidence>
<sequence>MYIDWTDRGLEDYGVKMPPMATENEVQMGWGDKQGADLEPLKNIGAFKQTDKQMVNMECIASAKVKRKEEKDSKEVEKATLFVPRDREKKEAEEKANCQVAYFDKRMQEEEQQQQQALSAGPSKRTGENLRSLKFNKVKRGGRSAKSSGLLKQILLNTWVIYVEEDGSGAMDVEVHYTKEELQEIHQIAKGFVSTEATLSCGNPSSDESEDPEDGYDPKFIDDSAQMGRESSVENESKATAKATDSSDDSDKDIDGSKEGDEESMEDISQFPKNDGNGGKELTEDTDTSSDSSALAKS</sequence>
<reference evidence="3" key="2">
    <citation type="submission" date="2015-01" db="EMBL/GenBank/DDBJ databases">
        <title>Evolutionary Origins and Diversification of the Mycorrhizal Mutualists.</title>
        <authorList>
            <consortium name="DOE Joint Genome Institute"/>
            <consortium name="Mycorrhizal Genomics Consortium"/>
            <person name="Kohler A."/>
            <person name="Kuo A."/>
            <person name="Nagy L.G."/>
            <person name="Floudas D."/>
            <person name="Copeland A."/>
            <person name="Barry K.W."/>
            <person name="Cichocki N."/>
            <person name="Veneault-Fourrey C."/>
            <person name="LaButti K."/>
            <person name="Lindquist E.A."/>
            <person name="Lipzen A."/>
            <person name="Lundell T."/>
            <person name="Morin E."/>
            <person name="Murat C."/>
            <person name="Riley R."/>
            <person name="Ohm R."/>
            <person name="Sun H."/>
            <person name="Tunlid A."/>
            <person name="Henrissat B."/>
            <person name="Grigoriev I.V."/>
            <person name="Hibbett D.S."/>
            <person name="Martin F."/>
        </authorList>
    </citation>
    <scope>NUCLEOTIDE SEQUENCE [LARGE SCALE GENOMIC DNA]</scope>
    <source>
        <strain evidence="3">441</strain>
    </source>
</reference>
<evidence type="ECO:0000313" key="3">
    <source>
        <dbReference type="Proteomes" id="UP000054018"/>
    </source>
</evidence>